<accession>A0A7V2SYA9</accession>
<feature type="domain" description="HAMP" evidence="16">
    <location>
        <begin position="217"/>
        <end position="269"/>
    </location>
</feature>
<evidence type="ECO:0000256" key="7">
    <source>
        <dbReference type="ARBA" id="ARBA00022692"/>
    </source>
</evidence>
<evidence type="ECO:0000256" key="4">
    <source>
        <dbReference type="ARBA" id="ARBA00022475"/>
    </source>
</evidence>
<dbReference type="Gene3D" id="1.10.287.130">
    <property type="match status" value="1"/>
</dbReference>
<dbReference type="Gene3D" id="3.30.450.290">
    <property type="match status" value="1"/>
</dbReference>
<dbReference type="Proteomes" id="UP000885797">
    <property type="component" value="Unassembled WGS sequence"/>
</dbReference>
<dbReference type="PANTHER" id="PTHR45528:SF1">
    <property type="entry name" value="SENSOR HISTIDINE KINASE CPXA"/>
    <property type="match status" value="1"/>
</dbReference>
<dbReference type="InterPro" id="IPR003660">
    <property type="entry name" value="HAMP_dom"/>
</dbReference>
<protein>
    <recommendedName>
        <fullName evidence="3">histidine kinase</fullName>
        <ecNumber evidence="3">2.7.13.3</ecNumber>
    </recommendedName>
</protein>
<keyword evidence="4" id="KW-1003">Cell membrane</keyword>
<dbReference type="InterPro" id="IPR036097">
    <property type="entry name" value="HisK_dim/P_sf"/>
</dbReference>
<evidence type="ECO:0000256" key="15">
    <source>
        <dbReference type="SAM" id="Phobius"/>
    </source>
</evidence>
<evidence type="ECO:0000256" key="1">
    <source>
        <dbReference type="ARBA" id="ARBA00000085"/>
    </source>
</evidence>
<comment type="caution">
    <text evidence="17">The sequence shown here is derived from an EMBL/GenBank/DDBJ whole genome shotgun (WGS) entry which is preliminary data.</text>
</comment>
<dbReference type="InterPro" id="IPR021796">
    <property type="entry name" value="Tll0287-like_dom"/>
</dbReference>
<dbReference type="InterPro" id="IPR050398">
    <property type="entry name" value="HssS/ArlS-like"/>
</dbReference>
<name>A0A7V2SYA9_9BACT</name>
<dbReference type="PROSITE" id="PS50885">
    <property type="entry name" value="HAMP"/>
    <property type="match status" value="1"/>
</dbReference>
<dbReference type="EMBL" id="DRND01000148">
    <property type="protein sequence ID" value="HFC46590.1"/>
    <property type="molecule type" value="Genomic_DNA"/>
</dbReference>
<evidence type="ECO:0000256" key="12">
    <source>
        <dbReference type="ARBA" id="ARBA00023012"/>
    </source>
</evidence>
<evidence type="ECO:0000256" key="9">
    <source>
        <dbReference type="ARBA" id="ARBA00022777"/>
    </source>
</evidence>
<dbReference type="PANTHER" id="PTHR45528">
    <property type="entry name" value="SENSOR HISTIDINE KINASE CPXA"/>
    <property type="match status" value="1"/>
</dbReference>
<evidence type="ECO:0000256" key="10">
    <source>
        <dbReference type="ARBA" id="ARBA00022840"/>
    </source>
</evidence>
<dbReference type="Pfam" id="PF00672">
    <property type="entry name" value="HAMP"/>
    <property type="match status" value="1"/>
</dbReference>
<dbReference type="GO" id="GO:0000155">
    <property type="term" value="F:phosphorelay sensor kinase activity"/>
    <property type="evidence" value="ECO:0007669"/>
    <property type="project" value="InterPro"/>
</dbReference>
<keyword evidence="8" id="KW-0547">Nucleotide-binding</keyword>
<evidence type="ECO:0000256" key="2">
    <source>
        <dbReference type="ARBA" id="ARBA00004651"/>
    </source>
</evidence>
<evidence type="ECO:0000256" key="5">
    <source>
        <dbReference type="ARBA" id="ARBA00022553"/>
    </source>
</evidence>
<evidence type="ECO:0000256" key="11">
    <source>
        <dbReference type="ARBA" id="ARBA00022989"/>
    </source>
</evidence>
<evidence type="ECO:0000256" key="14">
    <source>
        <dbReference type="SAM" id="Coils"/>
    </source>
</evidence>
<organism evidence="17">
    <name type="scientific">Dissulfuribacter thermophilus</name>
    <dbReference type="NCBI Taxonomy" id="1156395"/>
    <lineage>
        <taxon>Bacteria</taxon>
        <taxon>Pseudomonadati</taxon>
        <taxon>Thermodesulfobacteriota</taxon>
        <taxon>Dissulfuribacteria</taxon>
        <taxon>Dissulfuribacterales</taxon>
        <taxon>Dissulfuribacteraceae</taxon>
        <taxon>Dissulfuribacter</taxon>
    </lineage>
</organism>
<dbReference type="Pfam" id="PF11845">
    <property type="entry name" value="Tll0287-like"/>
    <property type="match status" value="1"/>
</dbReference>
<dbReference type="EC" id="2.7.13.3" evidence="3"/>
<dbReference type="InterPro" id="IPR003661">
    <property type="entry name" value="HisK_dim/P_dom"/>
</dbReference>
<keyword evidence="12" id="KW-0902">Two-component regulatory system</keyword>
<evidence type="ECO:0000313" key="17">
    <source>
        <dbReference type="EMBL" id="HFC46590.1"/>
    </source>
</evidence>
<dbReference type="CDD" id="cd06225">
    <property type="entry name" value="HAMP"/>
    <property type="match status" value="1"/>
</dbReference>
<gene>
    <name evidence="17" type="ORF">ENJ63_01770</name>
</gene>
<evidence type="ECO:0000259" key="16">
    <source>
        <dbReference type="PROSITE" id="PS50885"/>
    </source>
</evidence>
<keyword evidence="11 15" id="KW-1133">Transmembrane helix</keyword>
<keyword evidence="6" id="KW-0808">Transferase</keyword>
<keyword evidence="14" id="KW-0175">Coiled coil</keyword>
<reference evidence="17" key="1">
    <citation type="journal article" date="2020" name="mSystems">
        <title>Genome- and Community-Level Interaction Insights into Carbon Utilization and Element Cycling Functions of Hydrothermarchaeota in Hydrothermal Sediment.</title>
        <authorList>
            <person name="Zhou Z."/>
            <person name="Liu Y."/>
            <person name="Xu W."/>
            <person name="Pan J."/>
            <person name="Luo Z.H."/>
            <person name="Li M."/>
        </authorList>
    </citation>
    <scope>NUCLEOTIDE SEQUENCE [LARGE SCALE GENOMIC DNA]</scope>
    <source>
        <strain evidence="17">HyVt-503</strain>
    </source>
</reference>
<feature type="coiled-coil region" evidence="14">
    <location>
        <begin position="254"/>
        <end position="295"/>
    </location>
</feature>
<evidence type="ECO:0000256" key="13">
    <source>
        <dbReference type="ARBA" id="ARBA00023136"/>
    </source>
</evidence>
<feature type="non-terminal residue" evidence="17">
    <location>
        <position position="320"/>
    </location>
</feature>
<keyword evidence="10" id="KW-0067">ATP-binding</keyword>
<dbReference type="AlphaFoldDB" id="A0A7V2SYA9"/>
<keyword evidence="13 15" id="KW-0472">Membrane</keyword>
<dbReference type="CDD" id="cd00082">
    <property type="entry name" value="HisKA"/>
    <property type="match status" value="1"/>
</dbReference>
<comment type="catalytic activity">
    <reaction evidence="1">
        <text>ATP + protein L-histidine = ADP + protein N-phospho-L-histidine.</text>
        <dbReference type="EC" id="2.7.13.3"/>
    </reaction>
</comment>
<keyword evidence="9" id="KW-0418">Kinase</keyword>
<keyword evidence="5" id="KW-0597">Phosphoprotein</keyword>
<evidence type="ECO:0000256" key="3">
    <source>
        <dbReference type="ARBA" id="ARBA00012438"/>
    </source>
</evidence>
<comment type="subcellular location">
    <subcellularLocation>
        <location evidence="2">Cell membrane</location>
        <topology evidence="2">Multi-pass membrane protein</topology>
    </subcellularLocation>
</comment>
<dbReference type="SUPFAM" id="SSF47384">
    <property type="entry name" value="Homodimeric domain of signal transducing histidine kinase"/>
    <property type="match status" value="1"/>
</dbReference>
<evidence type="ECO:0000256" key="6">
    <source>
        <dbReference type="ARBA" id="ARBA00022679"/>
    </source>
</evidence>
<dbReference type="GO" id="GO:0005886">
    <property type="term" value="C:plasma membrane"/>
    <property type="evidence" value="ECO:0007669"/>
    <property type="project" value="UniProtKB-SubCell"/>
</dbReference>
<dbReference type="Pfam" id="PF00512">
    <property type="entry name" value="HisKA"/>
    <property type="match status" value="1"/>
</dbReference>
<keyword evidence="7 15" id="KW-0812">Transmembrane</keyword>
<evidence type="ECO:0000256" key="8">
    <source>
        <dbReference type="ARBA" id="ARBA00022741"/>
    </source>
</evidence>
<dbReference type="GO" id="GO:0005524">
    <property type="term" value="F:ATP binding"/>
    <property type="evidence" value="ECO:0007669"/>
    <property type="project" value="UniProtKB-KW"/>
</dbReference>
<sequence length="320" mass="36132">MTSRISIRIKILVGLLAILMSFWLSFVVWTYLQDKRLSIEELDHQALGIYHYIVLSRRWIAKQAGIFIKKGEDSYALLTPSGFTEALAEYSKTIMPFSIKLSVKDSSNPLLKPNEFEEQSILQFKGLGVSHSWTIEEGPDGKREFLFVAPLYFTNECNSCHAKGDSKVNRSILGSISVRLPVEQLLEQIRHRFIVNLGLFLVTLILAVGFLWAMLKRLVLVPLDSLQEVSKRVGSGDLKARVHIGVSPEWEAVAKSFNKMVEAMEEQNIRLERAVKEAVAQLEQANSELKRAYAYKSTFFSNVSHDLKTPITAIKGASEI</sequence>
<feature type="transmembrane region" description="Helical" evidence="15">
    <location>
        <begin position="12"/>
        <end position="32"/>
    </location>
</feature>
<dbReference type="SMART" id="SM00304">
    <property type="entry name" value="HAMP"/>
    <property type="match status" value="1"/>
</dbReference>
<dbReference type="SUPFAM" id="SSF158472">
    <property type="entry name" value="HAMP domain-like"/>
    <property type="match status" value="1"/>
</dbReference>
<proteinExistence type="predicted"/>
<feature type="transmembrane region" description="Helical" evidence="15">
    <location>
        <begin position="193"/>
        <end position="215"/>
    </location>
</feature>